<evidence type="ECO:0000256" key="1">
    <source>
        <dbReference type="ARBA" id="ARBA00004202"/>
    </source>
</evidence>
<dbReference type="Gene3D" id="3.40.50.12580">
    <property type="match status" value="1"/>
</dbReference>
<keyword evidence="8" id="KW-1185">Reference proteome</keyword>
<evidence type="ECO:0000313" key="7">
    <source>
        <dbReference type="EMBL" id="AIY84460.1"/>
    </source>
</evidence>
<accession>A0A0A7FZW1</accession>
<dbReference type="PANTHER" id="PTHR37316">
    <property type="entry name" value="TEICHOIC ACID GLYCEROL-PHOSPHATE PRIMASE"/>
    <property type="match status" value="1"/>
</dbReference>
<dbReference type="Gene3D" id="3.40.50.11820">
    <property type="match status" value="1"/>
</dbReference>
<dbReference type="InterPro" id="IPR051612">
    <property type="entry name" value="Teichoic_Acid_Biosynth"/>
</dbReference>
<dbReference type="AlphaFoldDB" id="A0A0A7FZW1"/>
<organism evidence="7 8">
    <name type="scientific">Clostridium baratii str. Sullivan</name>
    <dbReference type="NCBI Taxonomy" id="1415775"/>
    <lineage>
        <taxon>Bacteria</taxon>
        <taxon>Bacillati</taxon>
        <taxon>Bacillota</taxon>
        <taxon>Clostridia</taxon>
        <taxon>Eubacteriales</taxon>
        <taxon>Clostridiaceae</taxon>
        <taxon>Clostridium</taxon>
    </lineage>
</organism>
<sequence length="383" mass="45000">MKTLERVILKYLLRIVYYCSYIFPVRKRIVFATYRNDTMNGNFKYIHDEITRRDIGYECKFLYEKYSGGLKGTIKYFLHMMKATFYMATSEYFLIDDFYFPVYTVNKLRKGTEVVQVWHACGAFKKFGFSILDKNFGADNNYVKYIPIHSNYSHVLVSSKEVAKYYAEAFNMSEDNIDPIGIPRTDIFFNEEMQNAVKEKVYSKYPEIRGKKIVLYAPTFRGNSQSDAKAALSFDIDKVVDTLPEDYILALKMHPFVKDGIKTDNKRVVDLSDYPAINDILVMTDLLITDYSSIVFEYSLLERPMIFYADDLNSYEHERDFYYPYESFVPGPITTNTEELVEVLNNSNCDYEKIKEFKNKFFDDVDGLASKRFVDRIILKKDN</sequence>
<dbReference type="Pfam" id="PF04464">
    <property type="entry name" value="Glyphos_transf"/>
    <property type="match status" value="1"/>
</dbReference>
<dbReference type="SUPFAM" id="SSF53756">
    <property type="entry name" value="UDP-Glycosyltransferase/glycogen phosphorylase"/>
    <property type="match status" value="1"/>
</dbReference>
<evidence type="ECO:0000313" key="8">
    <source>
        <dbReference type="Proteomes" id="UP000030635"/>
    </source>
</evidence>
<dbReference type="InterPro" id="IPR043149">
    <property type="entry name" value="TagF_N"/>
</dbReference>
<comment type="subcellular location">
    <subcellularLocation>
        <location evidence="1">Cell membrane</location>
        <topology evidence="1">Peripheral membrane protein</topology>
    </subcellularLocation>
</comment>
<comment type="similarity">
    <text evidence="2">Belongs to the CDP-glycerol glycerophosphotransferase family.</text>
</comment>
<dbReference type="InterPro" id="IPR043148">
    <property type="entry name" value="TagF_C"/>
</dbReference>
<dbReference type="RefSeq" id="WP_039312384.1">
    <property type="nucleotide sequence ID" value="NZ_CP006905.1"/>
</dbReference>
<dbReference type="GO" id="GO:0005886">
    <property type="term" value="C:plasma membrane"/>
    <property type="evidence" value="ECO:0007669"/>
    <property type="project" value="UniProtKB-SubCell"/>
</dbReference>
<dbReference type="OrthoDB" id="9807097at2"/>
<dbReference type="PANTHER" id="PTHR37316:SF2">
    <property type="entry name" value="TEICHOIC ACID RIBITOL-PHOSPHATE POLYMERASE TARK"/>
    <property type="match status" value="1"/>
</dbReference>
<keyword evidence="5" id="KW-0777">Teichoic acid biosynthesis</keyword>
<name>A0A0A7FZW1_9CLOT</name>
<reference evidence="7 8" key="1">
    <citation type="journal article" date="2015" name="Infect. Genet. Evol.">
        <title>Genomic sequences of six botulinum neurotoxin-producing strains representing three clostridial species illustrate the mobility and diversity of botulinum neurotoxin genes.</title>
        <authorList>
            <person name="Smith T.J."/>
            <person name="Hill K.K."/>
            <person name="Xie G."/>
            <person name="Foley B.T."/>
            <person name="Williamson C.H."/>
            <person name="Foster J.T."/>
            <person name="Johnson S.L."/>
            <person name="Chertkov O."/>
            <person name="Teshima H."/>
            <person name="Gibbons H.S."/>
            <person name="Johnsky L.A."/>
            <person name="Karavis M.A."/>
            <person name="Smith L.A."/>
        </authorList>
    </citation>
    <scope>NUCLEOTIDE SEQUENCE [LARGE SCALE GENOMIC DNA]</scope>
    <source>
        <strain evidence="7">Sullivan</strain>
    </source>
</reference>
<dbReference type="STRING" id="1561.NPD11_1866"/>
<keyword evidence="3" id="KW-1003">Cell membrane</keyword>
<evidence type="ECO:0000256" key="4">
    <source>
        <dbReference type="ARBA" id="ARBA00022679"/>
    </source>
</evidence>
<dbReference type="Proteomes" id="UP000030635">
    <property type="component" value="Chromosome"/>
</dbReference>
<dbReference type="KEGG" id="cbv:U729_1136"/>
<protein>
    <submittedName>
        <fullName evidence="7">Poly(Glycerophosphate) glycerophosphotransferase family protein</fullName>
    </submittedName>
</protein>
<dbReference type="HOGENOM" id="CLU_029598_0_1_9"/>
<evidence type="ECO:0000256" key="3">
    <source>
        <dbReference type="ARBA" id="ARBA00022475"/>
    </source>
</evidence>
<proteinExistence type="inferred from homology"/>
<dbReference type="GO" id="GO:0047355">
    <property type="term" value="F:CDP-glycerol glycerophosphotransferase activity"/>
    <property type="evidence" value="ECO:0007669"/>
    <property type="project" value="InterPro"/>
</dbReference>
<keyword evidence="4 7" id="KW-0808">Transferase</keyword>
<dbReference type="EMBL" id="CP006905">
    <property type="protein sequence ID" value="AIY84460.1"/>
    <property type="molecule type" value="Genomic_DNA"/>
</dbReference>
<evidence type="ECO:0000256" key="6">
    <source>
        <dbReference type="ARBA" id="ARBA00023136"/>
    </source>
</evidence>
<evidence type="ECO:0000256" key="2">
    <source>
        <dbReference type="ARBA" id="ARBA00010488"/>
    </source>
</evidence>
<gene>
    <name evidence="7" type="ORF">U729_1136</name>
</gene>
<keyword evidence="6" id="KW-0472">Membrane</keyword>
<evidence type="ECO:0000256" key="5">
    <source>
        <dbReference type="ARBA" id="ARBA00022944"/>
    </source>
</evidence>
<dbReference type="GO" id="GO:0019350">
    <property type="term" value="P:teichoic acid biosynthetic process"/>
    <property type="evidence" value="ECO:0007669"/>
    <property type="project" value="UniProtKB-KW"/>
</dbReference>
<dbReference type="InterPro" id="IPR007554">
    <property type="entry name" value="Glycerophosphate_synth"/>
</dbReference>
<dbReference type="eggNOG" id="COG1887">
    <property type="taxonomic scope" value="Bacteria"/>
</dbReference>